<dbReference type="SUPFAM" id="SSF53335">
    <property type="entry name" value="S-adenosyl-L-methionine-dependent methyltransferases"/>
    <property type="match status" value="1"/>
</dbReference>
<dbReference type="PATRIC" id="fig|1618485.3.peg.631"/>
<gene>
    <name evidence="2" type="ORF">UR63_C0022G0013</name>
</gene>
<dbReference type="Gene3D" id="3.40.50.150">
    <property type="entry name" value="Vaccinia Virus protein VP39"/>
    <property type="match status" value="1"/>
</dbReference>
<sequence>MSEKKRSVLPIHLLDRYGLKGPYLNYDSTSHLHAKYLQYVLRPFGVFLSKSFTHARVLDVASGTGEVAKYWSGLKNLQMVQTDLSKFALDRSKGQQRVRALAQELPFKNASFDVIHMKDALLHIEDQSELLAEFQRILKPNGYLLLTSFEYLKKNFGLILKSFPMISTLLPYINKKQFISWASFFEKLKIFDMTPPFFPVSEKTITKLASETGFKIVTNNHWTTNWENPDWTLFPEKRFSILFQKTS</sequence>
<proteinExistence type="predicted"/>
<evidence type="ECO:0000259" key="1">
    <source>
        <dbReference type="Pfam" id="PF08241"/>
    </source>
</evidence>
<dbReference type="Pfam" id="PF08241">
    <property type="entry name" value="Methyltransf_11"/>
    <property type="match status" value="1"/>
</dbReference>
<dbReference type="InterPro" id="IPR029063">
    <property type="entry name" value="SAM-dependent_MTases_sf"/>
</dbReference>
<name>A0A0G0BCF3_9BACT</name>
<keyword evidence="2" id="KW-0830">Ubiquinone</keyword>
<dbReference type="AlphaFoldDB" id="A0A0G0BCF3"/>
<feature type="domain" description="Methyltransferase type 11" evidence="1">
    <location>
        <begin position="58"/>
        <end position="145"/>
    </location>
</feature>
<keyword evidence="2" id="KW-0489">Methyltransferase</keyword>
<reference evidence="2 3" key="1">
    <citation type="journal article" date="2015" name="Nature">
        <title>rRNA introns, odd ribosomes, and small enigmatic genomes across a large radiation of phyla.</title>
        <authorList>
            <person name="Brown C.T."/>
            <person name="Hug L.A."/>
            <person name="Thomas B.C."/>
            <person name="Sharon I."/>
            <person name="Castelle C.J."/>
            <person name="Singh A."/>
            <person name="Wilkins M.J."/>
            <person name="Williams K.H."/>
            <person name="Banfield J.F."/>
        </authorList>
    </citation>
    <scope>NUCLEOTIDE SEQUENCE [LARGE SCALE GENOMIC DNA]</scope>
</reference>
<dbReference type="Proteomes" id="UP000034127">
    <property type="component" value="Unassembled WGS sequence"/>
</dbReference>
<dbReference type="GO" id="GO:0008757">
    <property type="term" value="F:S-adenosylmethionine-dependent methyltransferase activity"/>
    <property type="evidence" value="ECO:0007669"/>
    <property type="project" value="InterPro"/>
</dbReference>
<dbReference type="PANTHER" id="PTHR43591">
    <property type="entry name" value="METHYLTRANSFERASE"/>
    <property type="match status" value="1"/>
</dbReference>
<accession>A0A0G0BCF3</accession>
<organism evidence="2 3">
    <name type="scientific">Candidatus Roizmanbacteria bacterium GW2011_GWC2_35_12</name>
    <dbReference type="NCBI Taxonomy" id="1618485"/>
    <lineage>
        <taxon>Bacteria</taxon>
        <taxon>Candidatus Roizmaniibacteriota</taxon>
    </lineage>
</organism>
<dbReference type="GO" id="GO:0032259">
    <property type="term" value="P:methylation"/>
    <property type="evidence" value="ECO:0007669"/>
    <property type="project" value="UniProtKB-KW"/>
</dbReference>
<protein>
    <submittedName>
        <fullName evidence="2">Ubiquinone/menaquinone biosynthesis methyltransferase ubiE</fullName>
    </submittedName>
</protein>
<comment type="caution">
    <text evidence="2">The sequence shown here is derived from an EMBL/GenBank/DDBJ whole genome shotgun (WGS) entry which is preliminary data.</text>
</comment>
<evidence type="ECO:0000313" key="3">
    <source>
        <dbReference type="Proteomes" id="UP000034127"/>
    </source>
</evidence>
<dbReference type="EMBL" id="LBPX01000022">
    <property type="protein sequence ID" value="KKP67084.1"/>
    <property type="molecule type" value="Genomic_DNA"/>
</dbReference>
<keyword evidence="2" id="KW-0808">Transferase</keyword>
<evidence type="ECO:0000313" key="2">
    <source>
        <dbReference type="EMBL" id="KKP67084.1"/>
    </source>
</evidence>
<dbReference type="InterPro" id="IPR013216">
    <property type="entry name" value="Methyltransf_11"/>
</dbReference>
<dbReference type="CDD" id="cd02440">
    <property type="entry name" value="AdoMet_MTases"/>
    <property type="match status" value="1"/>
</dbReference>